<protein>
    <submittedName>
        <fullName evidence="3">Nucleotide-binding universal stress UspA family protein</fullName>
    </submittedName>
</protein>
<dbReference type="Pfam" id="PF00582">
    <property type="entry name" value="Usp"/>
    <property type="match status" value="1"/>
</dbReference>
<dbReference type="InterPro" id="IPR006016">
    <property type="entry name" value="UspA"/>
</dbReference>
<name>A0ABU2C1A3_9ACTN</name>
<dbReference type="Proteomes" id="UP001183648">
    <property type="component" value="Unassembled WGS sequence"/>
</dbReference>
<keyword evidence="4" id="KW-1185">Reference proteome</keyword>
<comment type="similarity">
    <text evidence="1">Belongs to the universal stress protein A family.</text>
</comment>
<dbReference type="PANTHER" id="PTHR46268:SF6">
    <property type="entry name" value="UNIVERSAL STRESS PROTEIN UP12"/>
    <property type="match status" value="1"/>
</dbReference>
<dbReference type="PANTHER" id="PTHR46268">
    <property type="entry name" value="STRESS RESPONSE PROTEIN NHAX"/>
    <property type="match status" value="1"/>
</dbReference>
<dbReference type="InterPro" id="IPR006015">
    <property type="entry name" value="Universal_stress_UspA"/>
</dbReference>
<evidence type="ECO:0000313" key="4">
    <source>
        <dbReference type="Proteomes" id="UP001183648"/>
    </source>
</evidence>
<dbReference type="SUPFAM" id="SSF52402">
    <property type="entry name" value="Adenine nucleotide alpha hydrolases-like"/>
    <property type="match status" value="1"/>
</dbReference>
<dbReference type="RefSeq" id="WP_310306116.1">
    <property type="nucleotide sequence ID" value="NZ_BAAAPS010000006.1"/>
</dbReference>
<dbReference type="Gene3D" id="3.40.50.620">
    <property type="entry name" value="HUPs"/>
    <property type="match status" value="1"/>
</dbReference>
<feature type="domain" description="UspA" evidence="2">
    <location>
        <begin position="7"/>
        <end position="144"/>
    </location>
</feature>
<dbReference type="InterPro" id="IPR014729">
    <property type="entry name" value="Rossmann-like_a/b/a_fold"/>
</dbReference>
<organism evidence="3 4">
    <name type="scientific">Nocardioides marmoribigeumensis</name>
    <dbReference type="NCBI Taxonomy" id="433649"/>
    <lineage>
        <taxon>Bacteria</taxon>
        <taxon>Bacillati</taxon>
        <taxon>Actinomycetota</taxon>
        <taxon>Actinomycetes</taxon>
        <taxon>Propionibacteriales</taxon>
        <taxon>Nocardioidaceae</taxon>
        <taxon>Nocardioides</taxon>
    </lineage>
</organism>
<accession>A0ABU2C1A3</accession>
<proteinExistence type="inferred from homology"/>
<evidence type="ECO:0000256" key="1">
    <source>
        <dbReference type="ARBA" id="ARBA00008791"/>
    </source>
</evidence>
<dbReference type="EMBL" id="JAVDYG010000001">
    <property type="protein sequence ID" value="MDR7364447.1"/>
    <property type="molecule type" value="Genomic_DNA"/>
</dbReference>
<evidence type="ECO:0000259" key="2">
    <source>
        <dbReference type="Pfam" id="PF00582"/>
    </source>
</evidence>
<evidence type="ECO:0000313" key="3">
    <source>
        <dbReference type="EMBL" id="MDR7364447.1"/>
    </source>
</evidence>
<sequence length="169" mass="18156">MGATNAVVVGHDGSRFADRAVRTALTWAERTGQPVRILRSWSLTSAPRPESMREGFVPPFADFAAAVRRELETDVAAFVAEHPDVEVVYETPHQPAAQALLEASRDASLLVVGTRGRGGFKGLLLGSVTEQIVRHADCPVLVTRGRPGADDLVEADAERTVPLDAAFDE</sequence>
<comment type="caution">
    <text evidence="3">The sequence shown here is derived from an EMBL/GenBank/DDBJ whole genome shotgun (WGS) entry which is preliminary data.</text>
</comment>
<gene>
    <name evidence="3" type="ORF">J2S63_004000</name>
</gene>
<reference evidence="3 4" key="1">
    <citation type="submission" date="2023-07" db="EMBL/GenBank/DDBJ databases">
        <title>Sequencing the genomes of 1000 actinobacteria strains.</title>
        <authorList>
            <person name="Klenk H.-P."/>
        </authorList>
    </citation>
    <scope>NUCLEOTIDE SEQUENCE [LARGE SCALE GENOMIC DNA]</scope>
    <source>
        <strain evidence="3 4">DSM 19426</strain>
    </source>
</reference>
<dbReference type="PRINTS" id="PR01438">
    <property type="entry name" value="UNVRSLSTRESS"/>
</dbReference>